<accession>A0A1C3NU30</accession>
<name>A0A1C3NU30_9ACTN</name>
<dbReference type="AlphaFoldDB" id="A0A1C3NU30"/>
<evidence type="ECO:0000256" key="1">
    <source>
        <dbReference type="SAM" id="MobiDB-lite"/>
    </source>
</evidence>
<keyword evidence="3" id="KW-1185">Reference proteome</keyword>
<gene>
    <name evidence="2" type="ORF">FDG2_0621</name>
</gene>
<dbReference type="InterPro" id="IPR046828">
    <property type="entry name" value="RepSA"/>
</dbReference>
<evidence type="ECO:0000313" key="2">
    <source>
        <dbReference type="EMBL" id="SBW18315.1"/>
    </source>
</evidence>
<sequence>MRGTIPRVLLRQVAAATYHQVWWPPSDRPIYGPDRLPVWDDQDGGYRDPDTGAALSTWDEALDAIGDQDEPAHVGRFGVQVRANGVTANNTNTGRLIGYLTKYLTKSLDTCHAVETDAQRAHADRLADALRYEPCSPGCTNWLLYAVQPKNPRAGLVPGRCRGKAHRRETLGFGGRRVLVSRKWSGKTLADHREDRKTWIRQQLAVLGHTDTGGTPDRVAWQLLRPGDPATPRREHLLLRAVADRHRWRAQLDVARAARGDPDAVSATGTRVPDAA</sequence>
<dbReference type="Proteomes" id="UP000199013">
    <property type="component" value="Unassembled WGS sequence"/>
</dbReference>
<organism evidence="2 3">
    <name type="scientific">Candidatus Protofrankia californiensis</name>
    <dbReference type="NCBI Taxonomy" id="1839754"/>
    <lineage>
        <taxon>Bacteria</taxon>
        <taxon>Bacillati</taxon>
        <taxon>Actinomycetota</taxon>
        <taxon>Actinomycetes</taxon>
        <taxon>Frankiales</taxon>
        <taxon>Frankiaceae</taxon>
        <taxon>Protofrankia</taxon>
    </lineage>
</organism>
<dbReference type="Pfam" id="PF20199">
    <property type="entry name" value="RepSA"/>
    <property type="match status" value="1"/>
</dbReference>
<proteinExistence type="predicted"/>
<protein>
    <submittedName>
        <fullName evidence="2">Replication initiator protein</fullName>
    </submittedName>
</protein>
<dbReference type="EMBL" id="FLUV01000239">
    <property type="protein sequence ID" value="SBW18315.1"/>
    <property type="molecule type" value="Genomic_DNA"/>
</dbReference>
<feature type="region of interest" description="Disordered" evidence="1">
    <location>
        <begin position="257"/>
        <end position="276"/>
    </location>
</feature>
<evidence type="ECO:0000313" key="3">
    <source>
        <dbReference type="Proteomes" id="UP000199013"/>
    </source>
</evidence>
<reference evidence="3" key="1">
    <citation type="submission" date="2016-02" db="EMBL/GenBank/DDBJ databases">
        <authorList>
            <person name="Wibberg D."/>
        </authorList>
    </citation>
    <scope>NUCLEOTIDE SEQUENCE [LARGE SCALE GENOMIC DNA]</scope>
</reference>